<dbReference type="RefSeq" id="WP_184953068.1">
    <property type="nucleotide sequence ID" value="NZ_BOMC01000037.1"/>
</dbReference>
<sequence>METVQNHAELAGVDFRGATVEIVHHPDDIAYLDFQGVVARTDSLGVQLGPAAFQDAETLVRTLGHESVHVRQYQEGRIDSVTGPLEDEAYAAEEGFVAMWRRNRG</sequence>
<proteinExistence type="predicted"/>
<evidence type="ECO:0000313" key="2">
    <source>
        <dbReference type="Proteomes" id="UP000542742"/>
    </source>
</evidence>
<protein>
    <recommendedName>
        <fullName evidence="3">DUF4157 domain-containing protein</fullName>
    </recommendedName>
</protein>
<organism evidence="1 2">
    <name type="scientific">Paractinoplanes abujensis</name>
    <dbReference type="NCBI Taxonomy" id="882441"/>
    <lineage>
        <taxon>Bacteria</taxon>
        <taxon>Bacillati</taxon>
        <taxon>Actinomycetota</taxon>
        <taxon>Actinomycetes</taxon>
        <taxon>Micromonosporales</taxon>
        <taxon>Micromonosporaceae</taxon>
        <taxon>Paractinoplanes</taxon>
    </lineage>
</organism>
<name>A0A7W7CTV8_9ACTN</name>
<keyword evidence="2" id="KW-1185">Reference proteome</keyword>
<dbReference type="Proteomes" id="UP000542742">
    <property type="component" value="Unassembled WGS sequence"/>
</dbReference>
<dbReference type="AlphaFoldDB" id="A0A7W7CTV8"/>
<evidence type="ECO:0008006" key="3">
    <source>
        <dbReference type="Google" id="ProtNLM"/>
    </source>
</evidence>
<accession>A0A7W7CTV8</accession>
<gene>
    <name evidence="1" type="ORF">BKA14_004753</name>
</gene>
<dbReference type="EMBL" id="JACHMF010000001">
    <property type="protein sequence ID" value="MBB4694605.1"/>
    <property type="molecule type" value="Genomic_DNA"/>
</dbReference>
<reference evidence="1 2" key="1">
    <citation type="submission" date="2020-08" db="EMBL/GenBank/DDBJ databases">
        <title>Sequencing the genomes of 1000 actinobacteria strains.</title>
        <authorList>
            <person name="Klenk H.-P."/>
        </authorList>
    </citation>
    <scope>NUCLEOTIDE SEQUENCE [LARGE SCALE GENOMIC DNA]</scope>
    <source>
        <strain evidence="1 2">DSM 45518</strain>
    </source>
</reference>
<comment type="caution">
    <text evidence="1">The sequence shown here is derived from an EMBL/GenBank/DDBJ whole genome shotgun (WGS) entry which is preliminary data.</text>
</comment>
<evidence type="ECO:0000313" key="1">
    <source>
        <dbReference type="EMBL" id="MBB4694605.1"/>
    </source>
</evidence>